<organism evidence="1 2">
    <name type="scientific">Leptospira kirschneri serovar Bulgarica str. Nikolaevo</name>
    <dbReference type="NCBI Taxonomy" id="1240687"/>
    <lineage>
        <taxon>Bacteria</taxon>
        <taxon>Pseudomonadati</taxon>
        <taxon>Spirochaetota</taxon>
        <taxon>Spirochaetia</taxon>
        <taxon>Leptospirales</taxon>
        <taxon>Leptospiraceae</taxon>
        <taxon>Leptospira</taxon>
    </lineage>
</organism>
<proteinExistence type="predicted"/>
<comment type="caution">
    <text evidence="1">The sequence shown here is derived from an EMBL/GenBank/DDBJ whole genome shotgun (WGS) entry which is preliminary data.</text>
</comment>
<evidence type="ECO:0000313" key="2">
    <source>
        <dbReference type="Proteomes" id="UP000011980"/>
    </source>
</evidence>
<dbReference type="PATRIC" id="fig|1240687.3.peg.924"/>
<dbReference type="AlphaFoldDB" id="M6FRS4"/>
<name>M6FRS4_9LEPT</name>
<dbReference type="EMBL" id="ANCE01000059">
    <property type="protein sequence ID" value="EMK25431.1"/>
    <property type="molecule type" value="Genomic_DNA"/>
</dbReference>
<reference evidence="1 2" key="1">
    <citation type="submission" date="2013-01" db="EMBL/GenBank/DDBJ databases">
        <authorList>
            <person name="Harkins D.M."/>
            <person name="Durkin A.S."/>
            <person name="Brinkac L.M."/>
            <person name="Haft D.H."/>
            <person name="Selengut J.D."/>
            <person name="Sanka R."/>
            <person name="DePew J."/>
            <person name="Purushe J."/>
            <person name="Galloway R.L."/>
            <person name="Vinetz J.M."/>
            <person name="Sutton G.G."/>
            <person name="Nierman W.C."/>
            <person name="Fouts D.E."/>
        </authorList>
    </citation>
    <scope>NUCLEOTIDE SEQUENCE [LARGE SCALE GENOMIC DNA]</scope>
    <source>
        <strain evidence="1 2">Nikolaevo</strain>
    </source>
</reference>
<accession>M6FRS4</accession>
<evidence type="ECO:0000313" key="1">
    <source>
        <dbReference type="EMBL" id="EMK25431.1"/>
    </source>
</evidence>
<protein>
    <submittedName>
        <fullName evidence="1">Uncharacterized protein</fullName>
    </submittedName>
</protein>
<sequence>MITICYFIRMQKYWNETDCSLIDSFLFGYLKLFCKFMELEFRIKKEPIETICE</sequence>
<dbReference type="Proteomes" id="UP000011980">
    <property type="component" value="Unassembled WGS sequence"/>
</dbReference>
<gene>
    <name evidence="1" type="ORF">LEP1GSC008_3718</name>
</gene>